<evidence type="ECO:0000313" key="11">
    <source>
        <dbReference type="Proteomes" id="UP000186817"/>
    </source>
</evidence>
<feature type="domain" description="Serine/threonine specific protein phosphatases" evidence="9">
    <location>
        <begin position="1015"/>
        <end position="1020"/>
    </location>
</feature>
<gene>
    <name evidence="10" type="primary">pho2a</name>
    <name evidence="10" type="ORF">AK812_SmicGene31062</name>
</gene>
<dbReference type="PANTHER" id="PTHR45619">
    <property type="entry name" value="SERINE/THREONINE-PROTEIN PHOSPHATASE PP2A-RELATED"/>
    <property type="match status" value="1"/>
</dbReference>
<dbReference type="EMBL" id="LSRX01000848">
    <property type="protein sequence ID" value="OLP87679.1"/>
    <property type="molecule type" value="Genomic_DNA"/>
</dbReference>
<dbReference type="PRINTS" id="PR00114">
    <property type="entry name" value="STPHPHTASE"/>
</dbReference>
<keyword evidence="3" id="KW-0479">Metal-binding</keyword>
<organism evidence="10 11">
    <name type="scientific">Symbiodinium microadriaticum</name>
    <name type="common">Dinoflagellate</name>
    <name type="synonym">Zooxanthella microadriatica</name>
    <dbReference type="NCBI Taxonomy" id="2951"/>
    <lineage>
        <taxon>Eukaryota</taxon>
        <taxon>Sar</taxon>
        <taxon>Alveolata</taxon>
        <taxon>Dinophyceae</taxon>
        <taxon>Suessiales</taxon>
        <taxon>Symbiodiniaceae</taxon>
        <taxon>Symbiodinium</taxon>
    </lineage>
</organism>
<dbReference type="Pfam" id="PF00149">
    <property type="entry name" value="Metallophos"/>
    <property type="match status" value="1"/>
</dbReference>
<dbReference type="InterPro" id="IPR004843">
    <property type="entry name" value="Calcineurin-like_PHP"/>
</dbReference>
<keyword evidence="1" id="KW-0596">Phosphopantetheine</keyword>
<dbReference type="SUPFAM" id="SSF56801">
    <property type="entry name" value="Acetyl-CoA synthetase-like"/>
    <property type="match status" value="1"/>
</dbReference>
<dbReference type="InterPro" id="IPR047129">
    <property type="entry name" value="PPA2-like"/>
</dbReference>
<dbReference type="Pfam" id="PF00501">
    <property type="entry name" value="AMP-binding"/>
    <property type="match status" value="1"/>
</dbReference>
<dbReference type="CDD" id="cd07415">
    <property type="entry name" value="MPP_PP2A_PP4_PP6"/>
    <property type="match status" value="1"/>
</dbReference>
<evidence type="ECO:0000256" key="1">
    <source>
        <dbReference type="ARBA" id="ARBA00022450"/>
    </source>
</evidence>
<dbReference type="InterPro" id="IPR006186">
    <property type="entry name" value="Ser/Thr-sp_prot-phosphatase"/>
</dbReference>
<dbReference type="InterPro" id="IPR036291">
    <property type="entry name" value="NAD(P)-bd_dom_sf"/>
</dbReference>
<dbReference type="InterPro" id="IPR042099">
    <property type="entry name" value="ANL_N_sf"/>
</dbReference>
<evidence type="ECO:0000256" key="6">
    <source>
        <dbReference type="RuleBase" id="RU004273"/>
    </source>
</evidence>
<dbReference type="InterPro" id="IPR000873">
    <property type="entry name" value="AMP-dep_synth/lig_dom"/>
</dbReference>
<comment type="caution">
    <text evidence="10">The sequence shown here is derived from an EMBL/GenBank/DDBJ whole genome shotgun (WGS) entry which is preliminary data.</text>
</comment>
<keyword evidence="11" id="KW-1185">Reference proteome</keyword>
<evidence type="ECO:0000256" key="4">
    <source>
        <dbReference type="ARBA" id="ARBA00022801"/>
    </source>
</evidence>
<proteinExistence type="inferred from homology"/>
<accession>A0A1Q9CXT4</accession>
<protein>
    <recommendedName>
        <fullName evidence="6">Serine/threonine-protein phosphatase</fullName>
        <ecNumber evidence="6">3.1.3.16</ecNumber>
    </recommendedName>
</protein>
<dbReference type="Proteomes" id="UP000186817">
    <property type="component" value="Unassembled WGS sequence"/>
</dbReference>
<evidence type="ECO:0000313" key="10">
    <source>
        <dbReference type="EMBL" id="OLP87679.1"/>
    </source>
</evidence>
<evidence type="ECO:0000256" key="8">
    <source>
        <dbReference type="SAM" id="MobiDB-lite"/>
    </source>
</evidence>
<dbReference type="OrthoDB" id="417228at2759"/>
<dbReference type="GO" id="GO:0004722">
    <property type="term" value="F:protein serine/threonine phosphatase activity"/>
    <property type="evidence" value="ECO:0007669"/>
    <property type="project" value="UniProtKB-EC"/>
</dbReference>
<name>A0A1Q9CXT4_SYMMI</name>
<evidence type="ECO:0000256" key="2">
    <source>
        <dbReference type="ARBA" id="ARBA00022553"/>
    </source>
</evidence>
<dbReference type="Gene3D" id="3.40.50.720">
    <property type="entry name" value="NAD(P)-binding Rossmann-like Domain"/>
    <property type="match status" value="1"/>
</dbReference>
<feature type="compositionally biased region" description="Basic and acidic residues" evidence="8">
    <location>
        <begin position="1265"/>
        <end position="1274"/>
    </location>
</feature>
<dbReference type="Pfam" id="PF07993">
    <property type="entry name" value="NAD_binding_4"/>
    <property type="match status" value="2"/>
</dbReference>
<evidence type="ECO:0000256" key="7">
    <source>
        <dbReference type="SAM" id="Coils"/>
    </source>
</evidence>
<keyword evidence="5" id="KW-0464">Manganese</keyword>
<dbReference type="EC" id="3.1.3.16" evidence="6"/>
<dbReference type="Gene3D" id="3.40.50.12780">
    <property type="entry name" value="N-terminal domain of ligase-like"/>
    <property type="match status" value="1"/>
</dbReference>
<dbReference type="InterPro" id="IPR020845">
    <property type="entry name" value="AMP-binding_CS"/>
</dbReference>
<dbReference type="Gene3D" id="3.60.21.10">
    <property type="match status" value="1"/>
</dbReference>
<evidence type="ECO:0000259" key="9">
    <source>
        <dbReference type="PROSITE" id="PS00125"/>
    </source>
</evidence>
<keyword evidence="2" id="KW-0597">Phosphoprotein</keyword>
<evidence type="ECO:0000256" key="5">
    <source>
        <dbReference type="ARBA" id="ARBA00023211"/>
    </source>
</evidence>
<comment type="catalytic activity">
    <reaction evidence="6">
        <text>O-phospho-L-threonyl-[protein] + H2O = L-threonyl-[protein] + phosphate</text>
        <dbReference type="Rhea" id="RHEA:47004"/>
        <dbReference type="Rhea" id="RHEA-COMP:11060"/>
        <dbReference type="Rhea" id="RHEA-COMP:11605"/>
        <dbReference type="ChEBI" id="CHEBI:15377"/>
        <dbReference type="ChEBI" id="CHEBI:30013"/>
        <dbReference type="ChEBI" id="CHEBI:43474"/>
        <dbReference type="ChEBI" id="CHEBI:61977"/>
        <dbReference type="EC" id="3.1.3.16"/>
    </reaction>
</comment>
<evidence type="ECO:0000256" key="3">
    <source>
        <dbReference type="ARBA" id="ARBA00022723"/>
    </source>
</evidence>
<feature type="region of interest" description="Disordered" evidence="8">
    <location>
        <begin position="1256"/>
        <end position="1282"/>
    </location>
</feature>
<dbReference type="PROSITE" id="PS00455">
    <property type="entry name" value="AMP_BINDING"/>
    <property type="match status" value="1"/>
</dbReference>
<dbReference type="SUPFAM" id="SSF56300">
    <property type="entry name" value="Metallo-dependent phosphatases"/>
    <property type="match status" value="1"/>
</dbReference>
<keyword evidence="7" id="KW-0175">Coiled coil</keyword>
<feature type="coiled-coil region" evidence="7">
    <location>
        <begin position="834"/>
        <end position="875"/>
    </location>
</feature>
<dbReference type="SMART" id="SM00156">
    <property type="entry name" value="PP2Ac"/>
    <property type="match status" value="1"/>
</dbReference>
<dbReference type="SUPFAM" id="SSF51735">
    <property type="entry name" value="NAD(P)-binding Rossmann-fold domains"/>
    <property type="match status" value="1"/>
</dbReference>
<dbReference type="InterPro" id="IPR013120">
    <property type="entry name" value="FAR_NAD-bd"/>
</dbReference>
<sequence length="1299" mass="142940">MANQLLACSGASWHWAVRRHNCTGNSPLGFGIPNDLKVGLCSQLAALSVALPTLTVGEQPSELKGVLFEKMCRICQPQKSENWQGLRSPEGPQASLRRSASMIFTSGSTGTPKAIRRDHEELYSFLWLYAKASTPDSPCHLAYQPYSHMNEQLGTAAAFLQGACVAFSSAQTAYADARIVEPTGIQGVPRFFEPLLSVYESKEATLEELRLSFGGRLHSLSTGSAPVTKRLFDFLRLCFESCSCSVTNSYGATEVGPIAHNGRVNPNVEVKIVPLAALGHDPGGITGEIRVRCKNTRVQAQAYVGATLALDEDGFYCTGDIGCYKDDFLELLGRVGNVAKMANGLFLSAEGLEEKYASLIQDLDQVFIIANPEENTVAAACVMRRWSSLDDKQLLSKMQQVAMEQGLGKHEVVSRVILESQPWTFQNGGLLENQKINRPALLARYKEKLLSATLERPKDSMEMVRLMAEARRRGVALQPAALVQELVKADLAAAPAVAVPPAAVSAKRFLVTGATGLLGRELVASLLADGKKVVALVRKHDGELPVAAEQVRLAHLSLLRQCRSRHTLTSPCQDAIFHAAAVVNWALSYAQLRPTNVVGTWQMVQVAMQRGVPLFYISTISVAAGEAGTKDREDLHNGYVLTKLAAEAFVRAAFSRGLHGAIFRPGMLCGSTTTGAGRADFFPDRFLQSCLRLGCCPESDAVCDWTPVDYAAKVIVRAAGQSSALGRSFHVYNPRSPSYAALATLLRVPPVPVQIFWQKVRDDPENPMAPLEPLLAGSLPVADDWGDANLQQVLGADYNPPQLTEELLRLYAQRLASRLQRDKDLQAAPDKKLHQVLDNENQSHRQELEALEAAAEASTQSSQELAQQLRELERRMILGPRQGDPCAALAGGSPMADKTKLGPNSPRRLDIDRCIEQLMECKHLSESEVKQLTEMAREILAEESNVQPVRCPVTISGDIHGQFHDLMELFRIGGLLPDTNYLFLGDYVDRGYFSVECVSLLLAYKVRYRERITILRGNHESRQITQIYGFFDECARKYGSQSVWKMFTDLFDYLPLTALVENRIFSQHGGLSPSIEKLDDVRKLDRIQEVPHEGAMCDLLWSDPDDRLGWGVSPRGAGYTFGQDVSEKFNQSNGLNLIARAHQLVMEGYNWTHEQQVVTIFSAPNYCYRSGNQAAIMEIDERLGSHFVQFDPAPRGALIGPASVFNCLRDEAADALAAAESHKLAVEQEIQKVIAETERVTKETYTSLSLLKAQTPQTYAQGAEQKPDDPEASRGLDVAQHRPQLCHDSTFGYTLSRRS</sequence>
<comment type="similarity">
    <text evidence="6">Belongs to the PPP phosphatase family.</text>
</comment>
<reference evidence="10 11" key="1">
    <citation type="submission" date="2016-02" db="EMBL/GenBank/DDBJ databases">
        <title>Genome analysis of coral dinoflagellate symbionts highlights evolutionary adaptations to a symbiotic lifestyle.</title>
        <authorList>
            <person name="Aranda M."/>
            <person name="Li Y."/>
            <person name="Liew Y.J."/>
            <person name="Baumgarten S."/>
            <person name="Simakov O."/>
            <person name="Wilson M."/>
            <person name="Piel J."/>
            <person name="Ashoor H."/>
            <person name="Bougouffa S."/>
            <person name="Bajic V.B."/>
            <person name="Ryu T."/>
            <person name="Ravasi T."/>
            <person name="Bayer T."/>
            <person name="Micklem G."/>
            <person name="Kim H."/>
            <person name="Bhak J."/>
            <person name="Lajeunesse T.C."/>
            <person name="Voolstra C.R."/>
        </authorList>
    </citation>
    <scope>NUCLEOTIDE SEQUENCE [LARGE SCALE GENOMIC DNA]</scope>
    <source>
        <strain evidence="10 11">CCMP2467</strain>
    </source>
</reference>
<dbReference type="GO" id="GO:0046872">
    <property type="term" value="F:metal ion binding"/>
    <property type="evidence" value="ECO:0007669"/>
    <property type="project" value="UniProtKB-KW"/>
</dbReference>
<keyword evidence="4 6" id="KW-0378">Hydrolase</keyword>
<dbReference type="InterPro" id="IPR029052">
    <property type="entry name" value="Metallo-depent_PP-like"/>
</dbReference>
<dbReference type="PROSITE" id="PS00125">
    <property type="entry name" value="SER_THR_PHOSPHATASE"/>
    <property type="match status" value="1"/>
</dbReference>